<evidence type="ECO:0008006" key="4">
    <source>
        <dbReference type="Google" id="ProtNLM"/>
    </source>
</evidence>
<reference evidence="2 3" key="1">
    <citation type="journal article" date="2024" name="bioRxiv">
        <title>A reference genome for Trichogramma kaykai: A tiny desert-dwelling parasitoid wasp with competing sex-ratio distorters.</title>
        <authorList>
            <person name="Culotta J."/>
            <person name="Lindsey A.R."/>
        </authorList>
    </citation>
    <scope>NUCLEOTIDE SEQUENCE [LARGE SCALE GENOMIC DNA]</scope>
    <source>
        <strain evidence="2 3">KSX58</strain>
    </source>
</reference>
<comment type="caution">
    <text evidence="2">The sequence shown here is derived from an EMBL/GenBank/DDBJ whole genome shotgun (WGS) entry which is preliminary data.</text>
</comment>
<dbReference type="Proteomes" id="UP001627154">
    <property type="component" value="Unassembled WGS sequence"/>
</dbReference>
<feature type="region of interest" description="Disordered" evidence="1">
    <location>
        <begin position="40"/>
        <end position="62"/>
    </location>
</feature>
<evidence type="ECO:0000313" key="2">
    <source>
        <dbReference type="EMBL" id="KAL3395892.1"/>
    </source>
</evidence>
<proteinExistence type="predicted"/>
<evidence type="ECO:0000256" key="1">
    <source>
        <dbReference type="SAM" id="MobiDB-lite"/>
    </source>
</evidence>
<accession>A0ABD2WTU6</accession>
<dbReference type="AlphaFoldDB" id="A0ABD2WTU6"/>
<evidence type="ECO:0000313" key="3">
    <source>
        <dbReference type="Proteomes" id="UP001627154"/>
    </source>
</evidence>
<sequence>MLIYVRGITQNCKRSFRASIYTYARARIYINAYEYRDRRRRRRRRRRRGETGKEARGIAGGRNRQARSILVAPMAKKAKLDQELALGFVNDHDDDDDDILCNARGWLEPRDSVKPCSHLNYLVGGEKSREVGGSLCRHTGVDAELVLLVVVKTKYNRLPAILNLQENKLISLRDSSCCCCTNASCRGSLPRTKNIAMAIGALCSSATDFFSVNMHFL</sequence>
<protein>
    <recommendedName>
        <fullName evidence="4">Post-SET domain-containing protein</fullName>
    </recommendedName>
</protein>
<keyword evidence="3" id="KW-1185">Reference proteome</keyword>
<organism evidence="2 3">
    <name type="scientific">Trichogramma kaykai</name>
    <dbReference type="NCBI Taxonomy" id="54128"/>
    <lineage>
        <taxon>Eukaryota</taxon>
        <taxon>Metazoa</taxon>
        <taxon>Ecdysozoa</taxon>
        <taxon>Arthropoda</taxon>
        <taxon>Hexapoda</taxon>
        <taxon>Insecta</taxon>
        <taxon>Pterygota</taxon>
        <taxon>Neoptera</taxon>
        <taxon>Endopterygota</taxon>
        <taxon>Hymenoptera</taxon>
        <taxon>Apocrita</taxon>
        <taxon>Proctotrupomorpha</taxon>
        <taxon>Chalcidoidea</taxon>
        <taxon>Trichogrammatidae</taxon>
        <taxon>Trichogramma</taxon>
    </lineage>
</organism>
<gene>
    <name evidence="2" type="ORF">TKK_010054</name>
</gene>
<name>A0ABD2WTU6_9HYME</name>
<dbReference type="EMBL" id="JBJJXI010000076">
    <property type="protein sequence ID" value="KAL3395892.1"/>
    <property type="molecule type" value="Genomic_DNA"/>
</dbReference>